<proteinExistence type="predicted"/>
<dbReference type="Proteomes" id="UP000823775">
    <property type="component" value="Unassembled WGS sequence"/>
</dbReference>
<sequence>MERKLGLWVFISSQWRPDIERGGWFHLVVGSDGKERRGCDVVGLRGFGLPALMVVFWVVAVPVSTTAVAGGCGEEEDGGSRSLPMVVCWFQVGWPVIEREERRRRL</sequence>
<keyword evidence="1" id="KW-1133">Transmembrane helix</keyword>
<dbReference type="EMBL" id="JACEIK010001573">
    <property type="protein sequence ID" value="MCD7470474.1"/>
    <property type="molecule type" value="Genomic_DNA"/>
</dbReference>
<keyword evidence="1" id="KW-0472">Membrane</keyword>
<protein>
    <submittedName>
        <fullName evidence="2">Uncharacterized protein</fullName>
    </submittedName>
</protein>
<accession>A0ABS8TG81</accession>
<keyword evidence="3" id="KW-1185">Reference proteome</keyword>
<evidence type="ECO:0000256" key="1">
    <source>
        <dbReference type="SAM" id="Phobius"/>
    </source>
</evidence>
<gene>
    <name evidence="2" type="ORF">HAX54_010384</name>
</gene>
<keyword evidence="1" id="KW-0812">Transmembrane</keyword>
<name>A0ABS8TG81_DATST</name>
<comment type="caution">
    <text evidence="2">The sequence shown here is derived from an EMBL/GenBank/DDBJ whole genome shotgun (WGS) entry which is preliminary data.</text>
</comment>
<evidence type="ECO:0000313" key="3">
    <source>
        <dbReference type="Proteomes" id="UP000823775"/>
    </source>
</evidence>
<reference evidence="2 3" key="1">
    <citation type="journal article" date="2021" name="BMC Genomics">
        <title>Datura genome reveals duplications of psychoactive alkaloid biosynthetic genes and high mutation rate following tissue culture.</title>
        <authorList>
            <person name="Rajewski A."/>
            <person name="Carter-House D."/>
            <person name="Stajich J."/>
            <person name="Litt A."/>
        </authorList>
    </citation>
    <scope>NUCLEOTIDE SEQUENCE [LARGE SCALE GENOMIC DNA]</scope>
    <source>
        <strain evidence="2">AR-01</strain>
    </source>
</reference>
<feature type="transmembrane region" description="Helical" evidence="1">
    <location>
        <begin position="42"/>
        <end position="60"/>
    </location>
</feature>
<organism evidence="2 3">
    <name type="scientific">Datura stramonium</name>
    <name type="common">Jimsonweed</name>
    <name type="synonym">Common thornapple</name>
    <dbReference type="NCBI Taxonomy" id="4076"/>
    <lineage>
        <taxon>Eukaryota</taxon>
        <taxon>Viridiplantae</taxon>
        <taxon>Streptophyta</taxon>
        <taxon>Embryophyta</taxon>
        <taxon>Tracheophyta</taxon>
        <taxon>Spermatophyta</taxon>
        <taxon>Magnoliopsida</taxon>
        <taxon>eudicotyledons</taxon>
        <taxon>Gunneridae</taxon>
        <taxon>Pentapetalae</taxon>
        <taxon>asterids</taxon>
        <taxon>lamiids</taxon>
        <taxon>Solanales</taxon>
        <taxon>Solanaceae</taxon>
        <taxon>Solanoideae</taxon>
        <taxon>Datureae</taxon>
        <taxon>Datura</taxon>
    </lineage>
</organism>
<evidence type="ECO:0000313" key="2">
    <source>
        <dbReference type="EMBL" id="MCD7470474.1"/>
    </source>
</evidence>